<reference evidence="1" key="2">
    <citation type="submission" date="2020-07" db="EMBL/GenBank/DDBJ databases">
        <authorList>
            <person name="Vera ALvarez R."/>
            <person name="Arias-Moreno D.M."/>
            <person name="Jimenez-Jacinto V."/>
            <person name="Jimenez-Bremont J.F."/>
            <person name="Swaminathan K."/>
            <person name="Moose S.P."/>
            <person name="Guerrero-Gonzalez M.L."/>
            <person name="Marino-Ramirez L."/>
            <person name="Landsman D."/>
            <person name="Rodriguez-Kessler M."/>
            <person name="Delgado-Sanchez P."/>
        </authorList>
    </citation>
    <scope>NUCLEOTIDE SEQUENCE</scope>
    <source>
        <tissue evidence="1">Cladode</tissue>
    </source>
</reference>
<name>A0A7C9A4C8_OPUST</name>
<proteinExistence type="predicted"/>
<evidence type="ECO:0000313" key="1">
    <source>
        <dbReference type="EMBL" id="MBA4659059.1"/>
    </source>
</evidence>
<sequence>MNSSLLSCTMCLTFTGLPPLKGSSPFAALALFSQEISSLSVEPCEGEELVVTVFEIQEAEVPSFIERELEFRFLAVLPETLEGKPFTNPAVLCARYSDEEFFNIRCKGNLCAWLVIDRCVLHEP</sequence>
<dbReference type="EMBL" id="GISG01202732">
    <property type="protein sequence ID" value="MBA4659059.1"/>
    <property type="molecule type" value="Transcribed_RNA"/>
</dbReference>
<accession>A0A7C9A4C8</accession>
<dbReference type="PANTHER" id="PTHR35748:SF1">
    <property type="entry name" value="OS05G0358400 PROTEIN"/>
    <property type="match status" value="1"/>
</dbReference>
<organism evidence="1">
    <name type="scientific">Opuntia streptacantha</name>
    <name type="common">Prickly pear cactus</name>
    <name type="synonym">Opuntia cardona</name>
    <dbReference type="NCBI Taxonomy" id="393608"/>
    <lineage>
        <taxon>Eukaryota</taxon>
        <taxon>Viridiplantae</taxon>
        <taxon>Streptophyta</taxon>
        <taxon>Embryophyta</taxon>
        <taxon>Tracheophyta</taxon>
        <taxon>Spermatophyta</taxon>
        <taxon>Magnoliopsida</taxon>
        <taxon>eudicotyledons</taxon>
        <taxon>Gunneridae</taxon>
        <taxon>Pentapetalae</taxon>
        <taxon>Caryophyllales</taxon>
        <taxon>Cactineae</taxon>
        <taxon>Cactaceae</taxon>
        <taxon>Opuntioideae</taxon>
        <taxon>Opuntia</taxon>
    </lineage>
</organism>
<dbReference type="PANTHER" id="PTHR35748">
    <property type="entry name" value="OS05G0358400 PROTEIN"/>
    <property type="match status" value="1"/>
</dbReference>
<dbReference type="AlphaFoldDB" id="A0A7C9A4C8"/>
<protein>
    <submittedName>
        <fullName evidence="1">Uncharacterized protein</fullName>
    </submittedName>
</protein>
<reference evidence="1" key="1">
    <citation type="journal article" date="2013" name="J. Plant Res.">
        <title>Effect of fungi and light on seed germination of three Opuntia species from semiarid lands of central Mexico.</title>
        <authorList>
            <person name="Delgado-Sanchez P."/>
            <person name="Jimenez-Bremont J.F."/>
            <person name="Guerrero-Gonzalez Mde L."/>
            <person name="Flores J."/>
        </authorList>
    </citation>
    <scope>NUCLEOTIDE SEQUENCE</scope>
    <source>
        <tissue evidence="1">Cladode</tissue>
    </source>
</reference>